<evidence type="ECO:0000259" key="3">
    <source>
        <dbReference type="Pfam" id="PF17782"/>
    </source>
</evidence>
<evidence type="ECO:0000313" key="5">
    <source>
        <dbReference type="Proteomes" id="UP001154240"/>
    </source>
</evidence>
<dbReference type="AlphaFoldDB" id="A0A9X4MGZ4"/>
<dbReference type="InterPro" id="IPR003488">
    <property type="entry name" value="DprA"/>
</dbReference>
<dbReference type="SUPFAM" id="SSF102405">
    <property type="entry name" value="MCP/YpsA-like"/>
    <property type="match status" value="1"/>
</dbReference>
<evidence type="ECO:0000259" key="2">
    <source>
        <dbReference type="Pfam" id="PF02481"/>
    </source>
</evidence>
<comment type="caution">
    <text evidence="4">The sequence shown here is derived from an EMBL/GenBank/DDBJ whole genome shotgun (WGS) entry which is preliminary data.</text>
</comment>
<dbReference type="PANTHER" id="PTHR43022:SF1">
    <property type="entry name" value="PROTEIN SMF"/>
    <property type="match status" value="1"/>
</dbReference>
<dbReference type="PANTHER" id="PTHR43022">
    <property type="entry name" value="PROTEIN SMF"/>
    <property type="match status" value="1"/>
</dbReference>
<dbReference type="Proteomes" id="UP001154240">
    <property type="component" value="Unassembled WGS sequence"/>
</dbReference>
<evidence type="ECO:0000313" key="4">
    <source>
        <dbReference type="EMBL" id="MDG4475348.1"/>
    </source>
</evidence>
<dbReference type="GO" id="GO:0009294">
    <property type="term" value="P:DNA-mediated transformation"/>
    <property type="evidence" value="ECO:0007669"/>
    <property type="project" value="InterPro"/>
</dbReference>
<dbReference type="Pfam" id="PF17782">
    <property type="entry name" value="WHD_DprA"/>
    <property type="match status" value="1"/>
</dbReference>
<reference evidence="4" key="2">
    <citation type="submission" date="2022-10" db="EMBL/GenBank/DDBJ databases">
        <authorList>
            <person name="Aronson H.S."/>
        </authorList>
    </citation>
    <scope>NUCLEOTIDE SEQUENCE</scope>
    <source>
        <strain evidence="4">RS19-109</strain>
    </source>
</reference>
<gene>
    <name evidence="4" type="primary">dprA</name>
    <name evidence="4" type="ORF">OLX77_04130</name>
</gene>
<dbReference type="NCBIfam" id="TIGR00732">
    <property type="entry name" value="dprA"/>
    <property type="match status" value="1"/>
</dbReference>
<reference evidence="4" key="1">
    <citation type="journal article" date="2022" name="bioRxiv">
        <title>Thiovibrio frasassiensisgen. nov., sp. nov., an autotrophic, elemental sulfur disproportionating bacterium isolated from sulfidic karst sediment, and proposal of Thiovibrionaceae fam. nov.</title>
        <authorList>
            <person name="Aronson H."/>
            <person name="Thomas C."/>
            <person name="Bhattacharyya M."/>
            <person name="Eckstein S."/>
            <person name="Jensen S."/>
            <person name="Barco R."/>
            <person name="Macalady J."/>
            <person name="Amend J."/>
        </authorList>
    </citation>
    <scope>NUCLEOTIDE SEQUENCE</scope>
    <source>
        <strain evidence="4">RS19-109</strain>
    </source>
</reference>
<dbReference type="InterPro" id="IPR010994">
    <property type="entry name" value="RuvA_2-like"/>
</dbReference>
<evidence type="ECO:0000256" key="1">
    <source>
        <dbReference type="ARBA" id="ARBA00006525"/>
    </source>
</evidence>
<name>A0A9X4MGZ4_9BACT</name>
<keyword evidence="5" id="KW-1185">Reference proteome</keyword>
<dbReference type="EMBL" id="JAPHEH010000001">
    <property type="protein sequence ID" value="MDG4475348.1"/>
    <property type="molecule type" value="Genomic_DNA"/>
</dbReference>
<dbReference type="InterPro" id="IPR057666">
    <property type="entry name" value="DrpA_SLOG"/>
</dbReference>
<sequence length="371" mass="39695">MDTRHQWLTLAFTPGLGPATLKKLVLRFGSATQILAASRKDLAECSFLRKDSLTCLCDQRTIAATAADRELLLSEKTGTTLLCWNDPLFPPMLKEINDPPSFLHVLGSPQLLSAPGIAMVGARAASSYGLQVAERLAGDLARHDLVITSGFALGIDTAAHRGALTAGGKTIAVMGCGLDIVYPRQNRKLHEQIATHGAIISETPLGTLPEGFRFPARNRIISGLSLGVVVVEAAHRSGTLITAHQALEQGRDVFAIPGRIDSPKSEGCHRLIQEGAKLVHSVADILEELALAISAPSPKTLPQAPPLPAEEGKVFALLEVYPRNIEEIIQAAQLPAHRISEILLHLELQGLVASLPGKQYQRLAEPHSSSV</sequence>
<feature type="domain" description="DprA winged helix" evidence="3">
    <location>
        <begin position="301"/>
        <end position="358"/>
    </location>
</feature>
<feature type="domain" description="Smf/DprA SLOG" evidence="2">
    <location>
        <begin position="81"/>
        <end position="289"/>
    </location>
</feature>
<accession>A0A9X4MGZ4</accession>
<dbReference type="RefSeq" id="WP_307632322.1">
    <property type="nucleotide sequence ID" value="NZ_JAPHEH010000001.1"/>
</dbReference>
<organism evidence="4 5">
    <name type="scientific">Thiovibrio frasassiensis</name>
    <dbReference type="NCBI Taxonomy" id="2984131"/>
    <lineage>
        <taxon>Bacteria</taxon>
        <taxon>Pseudomonadati</taxon>
        <taxon>Thermodesulfobacteriota</taxon>
        <taxon>Desulfobulbia</taxon>
        <taxon>Desulfobulbales</taxon>
        <taxon>Thiovibrionaceae</taxon>
        <taxon>Thiovibrio</taxon>
    </lineage>
</organism>
<comment type="similarity">
    <text evidence="1">Belongs to the DprA/Smf family.</text>
</comment>
<protein>
    <submittedName>
        <fullName evidence="4">DNA-processing protein DprA</fullName>
    </submittedName>
</protein>
<dbReference type="Pfam" id="PF02481">
    <property type="entry name" value="DNA_processg_A"/>
    <property type="match status" value="1"/>
</dbReference>
<proteinExistence type="inferred from homology"/>
<dbReference type="InterPro" id="IPR041614">
    <property type="entry name" value="DprA_WH"/>
</dbReference>
<dbReference type="SUPFAM" id="SSF47781">
    <property type="entry name" value="RuvA domain 2-like"/>
    <property type="match status" value="1"/>
</dbReference>
<dbReference type="Gene3D" id="3.40.50.450">
    <property type="match status" value="1"/>
</dbReference>